<evidence type="ECO:0000256" key="3">
    <source>
        <dbReference type="SAM" id="Phobius"/>
    </source>
</evidence>
<comment type="caution">
    <text evidence="5">The sequence shown here is derived from an EMBL/GenBank/DDBJ whole genome shotgun (WGS) entry which is preliminary data.</text>
</comment>
<keyword evidence="3" id="KW-1133">Transmembrane helix</keyword>
<evidence type="ECO:0000256" key="1">
    <source>
        <dbReference type="PROSITE-ProRule" id="PRU00339"/>
    </source>
</evidence>
<dbReference type="SMART" id="SM00028">
    <property type="entry name" value="TPR"/>
    <property type="match status" value="3"/>
</dbReference>
<dbReference type="PROSITE" id="PS50005">
    <property type="entry name" value="TPR"/>
    <property type="match status" value="1"/>
</dbReference>
<feature type="chain" id="PRO_5046735748" evidence="4">
    <location>
        <begin position="21"/>
        <end position="645"/>
    </location>
</feature>
<feature type="repeat" description="TPR" evidence="1">
    <location>
        <begin position="41"/>
        <end position="74"/>
    </location>
</feature>
<dbReference type="RefSeq" id="WP_183671382.1">
    <property type="nucleotide sequence ID" value="NZ_BMPB01000007.1"/>
</dbReference>
<organism evidence="5 6">
    <name type="scientific">Parabacteroides faecis</name>
    <dbReference type="NCBI Taxonomy" id="1217282"/>
    <lineage>
        <taxon>Bacteria</taxon>
        <taxon>Pseudomonadati</taxon>
        <taxon>Bacteroidota</taxon>
        <taxon>Bacteroidia</taxon>
        <taxon>Bacteroidales</taxon>
        <taxon>Tannerellaceae</taxon>
        <taxon>Parabacteroides</taxon>
    </lineage>
</organism>
<feature type="transmembrane region" description="Helical" evidence="3">
    <location>
        <begin position="482"/>
        <end position="503"/>
    </location>
</feature>
<gene>
    <name evidence="5" type="ORF">GGQ57_003097</name>
</gene>
<reference evidence="5 6" key="1">
    <citation type="submission" date="2020-08" db="EMBL/GenBank/DDBJ databases">
        <title>Genomic Encyclopedia of Type Strains, Phase IV (KMG-IV): sequencing the most valuable type-strain genomes for metagenomic binning, comparative biology and taxonomic classification.</title>
        <authorList>
            <person name="Goeker M."/>
        </authorList>
    </citation>
    <scope>NUCLEOTIDE SEQUENCE [LARGE SCALE GENOMIC DNA]</scope>
    <source>
        <strain evidence="5 6">DSM 102983</strain>
    </source>
</reference>
<keyword evidence="6" id="KW-1185">Reference proteome</keyword>
<dbReference type="InterPro" id="IPR019734">
    <property type="entry name" value="TPR_rpt"/>
</dbReference>
<evidence type="ECO:0000313" key="5">
    <source>
        <dbReference type="EMBL" id="MBB4623185.1"/>
    </source>
</evidence>
<keyword evidence="2" id="KW-0175">Coiled coil</keyword>
<keyword evidence="3" id="KW-0812">Transmembrane</keyword>
<proteinExistence type="predicted"/>
<protein>
    <submittedName>
        <fullName evidence="5">Tetratricopeptide (TPR) repeat protein</fullName>
    </submittedName>
</protein>
<keyword evidence="3" id="KW-0472">Membrane</keyword>
<evidence type="ECO:0000256" key="2">
    <source>
        <dbReference type="SAM" id="Coils"/>
    </source>
</evidence>
<evidence type="ECO:0000313" key="6">
    <source>
        <dbReference type="Proteomes" id="UP000533637"/>
    </source>
</evidence>
<keyword evidence="1" id="KW-0802">TPR repeat</keyword>
<sequence>MRIATLILALCLILSGCGNRNSPGDQAVLSPDSLSEFHNRAQLLFDEAREQQQGENYSAAISAYQQLISLEPTDNDMKPVVALMDDGFLQLVYCYIFAGQRKDGADYFNRIYKEKKFWFVRNHPRSVEICTAYSLYEATRLEEAVALVDRALSREEEGRKNEQLYVDNGIASVIYNQAGEIRKAISCGERSLEIIRTLEDQSKIVFVLGNLIYQYQQVGEFEKALAVYDALLASGEGEKNPYGLCAAETNIVHLYDEWGLEEEVTVHLDKAREAAERSGVPDAFLRVDNLSVYYTLQSEEYDKARVLLDSMQVRMPDRSQNSFYHEFYDNYACILAVGETKGKDLQAVIRARELIGQLKDKPLNNLSVLTYRLLGDVLAEEGERELAIDAYLACTDYIQKNQLVNQQRLVYYALGRLYAETKRPDESSRYLLMAHQAGLVFTERRNAGLMSQFRVRYETREKEQDNRLLRSELQLQKRTTQYYVLIGIVSFLLGTAFLLWLILRHRALRLRHESNLRQMLAEWQNMNRKNEELRLQIEKADAQHTMQEVINSLSPRLLTNEEEQEFRRQFCFLYPSFLSGLRKVCPTVTRSEELLAMLVRLHLSSDEIAFALGNNRASVNTSRFRFRKKLGLEKEVSLEDYIDSL</sequence>
<dbReference type="Gene3D" id="1.25.40.10">
    <property type="entry name" value="Tetratricopeptide repeat domain"/>
    <property type="match status" value="2"/>
</dbReference>
<accession>A0ABR6KP42</accession>
<name>A0ABR6KP42_9BACT</name>
<feature type="signal peptide" evidence="4">
    <location>
        <begin position="1"/>
        <end position="20"/>
    </location>
</feature>
<dbReference type="SUPFAM" id="SSF48452">
    <property type="entry name" value="TPR-like"/>
    <property type="match status" value="3"/>
</dbReference>
<dbReference type="EMBL" id="JACHOC010000006">
    <property type="protein sequence ID" value="MBB4623185.1"/>
    <property type="molecule type" value="Genomic_DNA"/>
</dbReference>
<dbReference type="InterPro" id="IPR011990">
    <property type="entry name" value="TPR-like_helical_dom_sf"/>
</dbReference>
<keyword evidence="4" id="KW-0732">Signal</keyword>
<dbReference type="PROSITE" id="PS51257">
    <property type="entry name" value="PROKAR_LIPOPROTEIN"/>
    <property type="match status" value="1"/>
</dbReference>
<evidence type="ECO:0000256" key="4">
    <source>
        <dbReference type="SAM" id="SignalP"/>
    </source>
</evidence>
<feature type="coiled-coil region" evidence="2">
    <location>
        <begin position="516"/>
        <end position="543"/>
    </location>
</feature>
<dbReference type="Proteomes" id="UP000533637">
    <property type="component" value="Unassembled WGS sequence"/>
</dbReference>